<dbReference type="CDD" id="cd18787">
    <property type="entry name" value="SF2_C_DEAD"/>
    <property type="match status" value="1"/>
</dbReference>
<dbReference type="AlphaFoldDB" id="A0A5B1CS90"/>
<evidence type="ECO:0000256" key="8">
    <source>
        <dbReference type="SAM" id="MobiDB-lite"/>
    </source>
</evidence>
<evidence type="ECO:0000256" key="1">
    <source>
        <dbReference type="ARBA" id="ARBA00022741"/>
    </source>
</evidence>
<proteinExistence type="inferred from homology"/>
<keyword evidence="13" id="KW-1185">Reference proteome</keyword>
<dbReference type="InterPro" id="IPR050079">
    <property type="entry name" value="DEAD_box_RNA_helicase"/>
</dbReference>
<dbReference type="GO" id="GO:0016787">
    <property type="term" value="F:hydrolase activity"/>
    <property type="evidence" value="ECO:0007669"/>
    <property type="project" value="UniProtKB-KW"/>
</dbReference>
<evidence type="ECO:0000256" key="4">
    <source>
        <dbReference type="ARBA" id="ARBA00022840"/>
    </source>
</evidence>
<dbReference type="SUPFAM" id="SSF52540">
    <property type="entry name" value="P-loop containing nucleoside triphosphate hydrolases"/>
    <property type="match status" value="1"/>
</dbReference>
<keyword evidence="2 7" id="KW-0378">Hydrolase</keyword>
<evidence type="ECO:0000256" key="5">
    <source>
        <dbReference type="ARBA" id="ARBA00038437"/>
    </source>
</evidence>
<dbReference type="PROSITE" id="PS51194">
    <property type="entry name" value="HELICASE_CTER"/>
    <property type="match status" value="1"/>
</dbReference>
<dbReference type="InterPro" id="IPR014001">
    <property type="entry name" value="Helicase_ATP-bd"/>
</dbReference>
<dbReference type="InterPro" id="IPR001650">
    <property type="entry name" value="Helicase_C-like"/>
</dbReference>
<dbReference type="EC" id="3.6.4.13" evidence="12"/>
<dbReference type="Proteomes" id="UP000322699">
    <property type="component" value="Unassembled WGS sequence"/>
</dbReference>
<dbReference type="SMART" id="SM00490">
    <property type="entry name" value="HELICc"/>
    <property type="match status" value="1"/>
</dbReference>
<feature type="compositionally biased region" description="Basic residues" evidence="8">
    <location>
        <begin position="1"/>
        <end position="17"/>
    </location>
</feature>
<evidence type="ECO:0000313" key="13">
    <source>
        <dbReference type="Proteomes" id="UP000322699"/>
    </source>
</evidence>
<dbReference type="GO" id="GO:0003724">
    <property type="term" value="F:RNA helicase activity"/>
    <property type="evidence" value="ECO:0007669"/>
    <property type="project" value="UniProtKB-EC"/>
</dbReference>
<keyword evidence="1 7" id="KW-0547">Nucleotide-binding</keyword>
<feature type="region of interest" description="Disordered" evidence="8">
    <location>
        <begin position="427"/>
        <end position="486"/>
    </location>
</feature>
<dbReference type="InterPro" id="IPR014014">
    <property type="entry name" value="RNA_helicase_DEAD_Q_motif"/>
</dbReference>
<protein>
    <submittedName>
        <fullName evidence="12">ATP-dependent RNA helicase RhlE</fullName>
        <ecNumber evidence="12">3.6.4.13</ecNumber>
    </submittedName>
</protein>
<evidence type="ECO:0000259" key="9">
    <source>
        <dbReference type="PROSITE" id="PS51192"/>
    </source>
</evidence>
<dbReference type="PROSITE" id="PS00039">
    <property type="entry name" value="DEAD_ATP_HELICASE"/>
    <property type="match status" value="1"/>
</dbReference>
<feature type="region of interest" description="Disordered" evidence="8">
    <location>
        <begin position="1"/>
        <end position="22"/>
    </location>
</feature>
<feature type="domain" description="Helicase C-terminal" evidence="10">
    <location>
        <begin position="287"/>
        <end position="432"/>
    </location>
</feature>
<organism evidence="12 13">
    <name type="scientific">Rubripirellula obstinata</name>
    <dbReference type="NCBI Taxonomy" id="406547"/>
    <lineage>
        <taxon>Bacteria</taxon>
        <taxon>Pseudomonadati</taxon>
        <taxon>Planctomycetota</taxon>
        <taxon>Planctomycetia</taxon>
        <taxon>Pirellulales</taxon>
        <taxon>Pirellulaceae</taxon>
        <taxon>Rubripirellula</taxon>
    </lineage>
</organism>
<dbReference type="GO" id="GO:0003676">
    <property type="term" value="F:nucleic acid binding"/>
    <property type="evidence" value="ECO:0007669"/>
    <property type="project" value="InterPro"/>
</dbReference>
<feature type="short sequence motif" description="Q motif" evidence="6">
    <location>
        <begin position="54"/>
        <end position="82"/>
    </location>
</feature>
<dbReference type="Pfam" id="PF00271">
    <property type="entry name" value="Helicase_C"/>
    <property type="match status" value="1"/>
</dbReference>
<evidence type="ECO:0000259" key="10">
    <source>
        <dbReference type="PROSITE" id="PS51194"/>
    </source>
</evidence>
<dbReference type="InterPro" id="IPR000629">
    <property type="entry name" value="RNA-helicase_DEAD-box_CS"/>
</dbReference>
<dbReference type="GO" id="GO:0005829">
    <property type="term" value="C:cytosol"/>
    <property type="evidence" value="ECO:0007669"/>
    <property type="project" value="TreeGrafter"/>
</dbReference>
<keyword evidence="4 7" id="KW-0067">ATP-binding</keyword>
<dbReference type="EMBL" id="VRLW01000001">
    <property type="protein sequence ID" value="KAA1262253.1"/>
    <property type="molecule type" value="Genomic_DNA"/>
</dbReference>
<dbReference type="InterPro" id="IPR044742">
    <property type="entry name" value="DEAD/DEAH_RhlB"/>
</dbReference>
<dbReference type="PROSITE" id="PS51195">
    <property type="entry name" value="Q_MOTIF"/>
    <property type="match status" value="1"/>
</dbReference>
<dbReference type="InterPro" id="IPR027417">
    <property type="entry name" value="P-loop_NTPase"/>
</dbReference>
<evidence type="ECO:0000256" key="3">
    <source>
        <dbReference type="ARBA" id="ARBA00022806"/>
    </source>
</evidence>
<evidence type="ECO:0000256" key="7">
    <source>
        <dbReference type="RuleBase" id="RU000492"/>
    </source>
</evidence>
<dbReference type="SMART" id="SM00487">
    <property type="entry name" value="DEXDc"/>
    <property type="match status" value="1"/>
</dbReference>
<reference evidence="12 13" key="1">
    <citation type="submission" date="2019-08" db="EMBL/GenBank/DDBJ databases">
        <title>Deep-cultivation of Planctomycetes and their phenomic and genomic characterization uncovers novel biology.</title>
        <authorList>
            <person name="Wiegand S."/>
            <person name="Jogler M."/>
            <person name="Boedeker C."/>
            <person name="Pinto D."/>
            <person name="Vollmers J."/>
            <person name="Rivas-Marin E."/>
            <person name="Kohn T."/>
            <person name="Peeters S.H."/>
            <person name="Heuer A."/>
            <person name="Rast P."/>
            <person name="Oberbeckmann S."/>
            <person name="Bunk B."/>
            <person name="Jeske O."/>
            <person name="Meyerdierks A."/>
            <person name="Storesund J.E."/>
            <person name="Kallscheuer N."/>
            <person name="Luecker S."/>
            <person name="Lage O.M."/>
            <person name="Pohl T."/>
            <person name="Merkel B.J."/>
            <person name="Hornburger P."/>
            <person name="Mueller R.-W."/>
            <person name="Bruemmer F."/>
            <person name="Labrenz M."/>
            <person name="Spormann A.M."/>
            <person name="Op Den Camp H."/>
            <person name="Overmann J."/>
            <person name="Amann R."/>
            <person name="Jetten M.S.M."/>
            <person name="Mascher T."/>
            <person name="Medema M.H."/>
            <person name="Devos D.P."/>
            <person name="Kaster A.-K."/>
            <person name="Ovreas L."/>
            <person name="Rohde M."/>
            <person name="Galperin M.Y."/>
            <person name="Jogler C."/>
        </authorList>
    </citation>
    <scope>NUCLEOTIDE SEQUENCE [LARGE SCALE GENOMIC DNA]</scope>
    <source>
        <strain evidence="12 13">LF1</strain>
    </source>
</reference>
<sequence>MRAYASRRRPGSTHPKKPATVTGANVFLLRMDNSRKKTLNTQQTKNDANKNKSETFASMDLYGPLKKALADQNYTTPTPIQSQTIPPAVAGNDILGCAQTGTGKTAAFALPILDYIAGEKLQAKPRRPLALVLAPTRELAIQIADSFKVYGKHTKVRHVTVYGGVNQNSQVRSVARGSEVMIATPGRLIDLMDQGHIDLSDVEQFVLDEADRMLDMGFLPALKQIVKALPKERQSLFFSATLAPKIRELASELLFNPISVDVTPKVSSVTKIKQTIRMIERSEKVRTLEDMLAGGEIERAIVFTRTKRGANTLATKLDRAGIGAVAIHGNKSQNARQRALDAFKKEKIRVLVATDVAARGIDIDGVTHVVNFDMPVEPESYVHRIGRTGRAGASGIAISFCTTDEIEELRAIEKEIKQKLVIDNPKNLSMVSTGGSKPKSNSRSRHGGNRGGGGRPRSGGGGNKRGGSQNRNRKSGGPGRRQPAGV</sequence>
<dbReference type="PROSITE" id="PS51192">
    <property type="entry name" value="HELICASE_ATP_BIND_1"/>
    <property type="match status" value="1"/>
</dbReference>
<dbReference type="GO" id="GO:0005524">
    <property type="term" value="F:ATP binding"/>
    <property type="evidence" value="ECO:0007669"/>
    <property type="project" value="UniProtKB-KW"/>
</dbReference>
<evidence type="ECO:0000313" key="12">
    <source>
        <dbReference type="EMBL" id="KAA1262253.1"/>
    </source>
</evidence>
<name>A0A5B1CS90_9BACT</name>
<dbReference type="PANTHER" id="PTHR47959:SF13">
    <property type="entry name" value="ATP-DEPENDENT RNA HELICASE RHLE"/>
    <property type="match status" value="1"/>
</dbReference>
<feature type="compositionally biased region" description="Gly residues" evidence="8">
    <location>
        <begin position="449"/>
        <end position="465"/>
    </location>
</feature>
<accession>A0A5B1CS90</accession>
<comment type="similarity">
    <text evidence="5 7">Belongs to the DEAD box helicase family.</text>
</comment>
<dbReference type="Gene3D" id="3.40.50.300">
    <property type="entry name" value="P-loop containing nucleotide triphosphate hydrolases"/>
    <property type="match status" value="2"/>
</dbReference>
<evidence type="ECO:0000256" key="2">
    <source>
        <dbReference type="ARBA" id="ARBA00022801"/>
    </source>
</evidence>
<evidence type="ECO:0000259" key="11">
    <source>
        <dbReference type="PROSITE" id="PS51195"/>
    </source>
</evidence>
<evidence type="ECO:0000256" key="6">
    <source>
        <dbReference type="PROSITE-ProRule" id="PRU00552"/>
    </source>
</evidence>
<dbReference type="PANTHER" id="PTHR47959">
    <property type="entry name" value="ATP-DEPENDENT RNA HELICASE RHLE-RELATED"/>
    <property type="match status" value="1"/>
</dbReference>
<keyword evidence="3 7" id="KW-0347">Helicase</keyword>
<dbReference type="InterPro" id="IPR011545">
    <property type="entry name" value="DEAD/DEAH_box_helicase_dom"/>
</dbReference>
<gene>
    <name evidence="12" type="primary">rhlE</name>
    <name evidence="12" type="ORF">LF1_48160</name>
</gene>
<comment type="caution">
    <text evidence="12">The sequence shown here is derived from an EMBL/GenBank/DDBJ whole genome shotgun (WGS) entry which is preliminary data.</text>
</comment>
<feature type="domain" description="DEAD-box RNA helicase Q" evidence="11">
    <location>
        <begin position="54"/>
        <end position="82"/>
    </location>
</feature>
<dbReference type="CDD" id="cd00268">
    <property type="entry name" value="DEADc"/>
    <property type="match status" value="1"/>
</dbReference>
<dbReference type="Pfam" id="PF00270">
    <property type="entry name" value="DEAD"/>
    <property type="match status" value="1"/>
</dbReference>
<feature type="domain" description="Helicase ATP-binding" evidence="9">
    <location>
        <begin position="85"/>
        <end position="260"/>
    </location>
</feature>
<feature type="compositionally biased region" description="Polar residues" evidence="8">
    <location>
        <begin position="427"/>
        <end position="439"/>
    </location>
</feature>